<sequence>MATPPSRKGKIMPLKARHVLAGATAAALTITLALAAPASAHPPHRDDLGSSLAKGVKVKAVMKHLEALQRVSDKYGDRAAGRPGYQASVDYVVRELKKAGYRPEVQEFEFDYFDENNALERVSPQPTSYVDESDFLRNTFDTGSPEGTATGALVPVGVVIVEDTDPANSNSSGCEAEDFAGFAAGSIALMQRGTCGFAVKALNAQAAGAAGVVIMNEGQPGRTGLVGMIGDATGLTIPAVFATSDTGEDLYSTPGATVTVTVDYDEEVRTAYNVLAETRSGRDDNVVMAGAHLDSVQDGAGINDNGTGSAALLETAIQMKKSKPNNAVRFAWWGAEESGLLGSEHYVANLAQEEADDIALYLNFDMIGSPNYINGVYDGDNSSGTADEGFIPEGSAQIEDVFEAFYERRGEPFQDTEFSGRSDYGPFIAIGIPAGGLFTGAEGVKTADEAALYGGVAGAAYDPCYHAACDNLTGEGQDAALYDQLDAVYALKGNVNVGALDVNADALATAVGALATDTSAVNGVEPPKPGKPGKGHGKGHGKWGDRDRGHEHDMKDRFSR</sequence>
<dbReference type="InterPro" id="IPR007484">
    <property type="entry name" value="Peptidase_M28"/>
</dbReference>
<keyword evidence="4" id="KW-0479">Metal-binding</keyword>
<keyword evidence="5 9" id="KW-0732">Signal</keyword>
<dbReference type="OrthoDB" id="345880at2"/>
<feature type="region of interest" description="Disordered" evidence="8">
    <location>
        <begin position="520"/>
        <end position="560"/>
    </location>
</feature>
<dbReference type="EMBL" id="JYIZ01000016">
    <property type="protein sequence ID" value="KJL45723.1"/>
    <property type="molecule type" value="Genomic_DNA"/>
</dbReference>
<feature type="signal peptide" evidence="9">
    <location>
        <begin position="1"/>
        <end position="35"/>
    </location>
</feature>
<reference evidence="12 13" key="1">
    <citation type="submission" date="2015-02" db="EMBL/GenBank/DDBJ databases">
        <title>Draft genome sequences of ten Microbacterium spp. with emphasis on heavy metal contaminated environments.</title>
        <authorList>
            <person name="Corretto E."/>
        </authorList>
    </citation>
    <scope>NUCLEOTIDE SEQUENCE [LARGE SCALE GENOMIC DNA]</scope>
    <source>
        <strain evidence="12 13">DSM 12510</strain>
    </source>
</reference>
<dbReference type="GO" id="GO:0046872">
    <property type="term" value="F:metal ion binding"/>
    <property type="evidence" value="ECO:0007669"/>
    <property type="project" value="UniProtKB-KW"/>
</dbReference>
<dbReference type="EC" id="3.4.11.24" evidence="12"/>
<evidence type="ECO:0000256" key="8">
    <source>
        <dbReference type="SAM" id="MobiDB-lite"/>
    </source>
</evidence>
<dbReference type="PANTHER" id="PTHR12147">
    <property type="entry name" value="METALLOPEPTIDASE M28 FAMILY MEMBER"/>
    <property type="match status" value="1"/>
</dbReference>
<keyword evidence="2 12" id="KW-0031">Aminopeptidase</keyword>
<dbReference type="SUPFAM" id="SSF52025">
    <property type="entry name" value="PA domain"/>
    <property type="match status" value="1"/>
</dbReference>
<dbReference type="Pfam" id="PF02225">
    <property type="entry name" value="PA"/>
    <property type="match status" value="1"/>
</dbReference>
<evidence type="ECO:0000256" key="3">
    <source>
        <dbReference type="ARBA" id="ARBA00022670"/>
    </source>
</evidence>
<dbReference type="InterPro" id="IPR003137">
    <property type="entry name" value="PA_domain"/>
</dbReference>
<dbReference type="GO" id="GO:0004177">
    <property type="term" value="F:aminopeptidase activity"/>
    <property type="evidence" value="ECO:0007669"/>
    <property type="project" value="UniProtKB-KW"/>
</dbReference>
<evidence type="ECO:0000256" key="4">
    <source>
        <dbReference type="ARBA" id="ARBA00022723"/>
    </source>
</evidence>
<name>A0A0M2HMQ0_9MICO</name>
<keyword evidence="13" id="KW-1185">Reference proteome</keyword>
<keyword evidence="6 12" id="KW-0378">Hydrolase</keyword>
<dbReference type="STRING" id="92835.RS81_00096"/>
<accession>A0A0M2HMQ0</accession>
<dbReference type="Gene3D" id="3.50.30.30">
    <property type="match status" value="1"/>
</dbReference>
<feature type="compositionally biased region" description="Basic residues" evidence="8">
    <location>
        <begin position="531"/>
        <end position="541"/>
    </location>
</feature>
<dbReference type="InterPro" id="IPR041756">
    <property type="entry name" value="M28_SGAP-like"/>
</dbReference>
<dbReference type="GO" id="GO:0006508">
    <property type="term" value="P:proteolysis"/>
    <property type="evidence" value="ECO:0007669"/>
    <property type="project" value="UniProtKB-KW"/>
</dbReference>
<dbReference type="GO" id="GO:0008235">
    <property type="term" value="F:metalloexopeptidase activity"/>
    <property type="evidence" value="ECO:0007669"/>
    <property type="project" value="InterPro"/>
</dbReference>
<gene>
    <name evidence="12" type="ORF">RS81_00096</name>
</gene>
<evidence type="ECO:0000256" key="5">
    <source>
        <dbReference type="ARBA" id="ARBA00022729"/>
    </source>
</evidence>
<evidence type="ECO:0000259" key="10">
    <source>
        <dbReference type="Pfam" id="PF02225"/>
    </source>
</evidence>
<dbReference type="Gene3D" id="3.40.630.10">
    <property type="entry name" value="Zn peptidases"/>
    <property type="match status" value="1"/>
</dbReference>
<evidence type="ECO:0000256" key="2">
    <source>
        <dbReference type="ARBA" id="ARBA00022438"/>
    </source>
</evidence>
<evidence type="ECO:0000256" key="6">
    <source>
        <dbReference type="ARBA" id="ARBA00022801"/>
    </source>
</evidence>
<dbReference type="Proteomes" id="UP000033956">
    <property type="component" value="Unassembled WGS sequence"/>
</dbReference>
<dbReference type="SUPFAM" id="SSF53187">
    <property type="entry name" value="Zn-dependent exopeptidases"/>
    <property type="match status" value="1"/>
</dbReference>
<protein>
    <submittedName>
        <fullName evidence="12">Aminopeptidase S</fullName>
        <ecNumber evidence="12">3.4.11.24</ecNumber>
    </submittedName>
</protein>
<organism evidence="12 13">
    <name type="scientific">Microbacterium terrae</name>
    <dbReference type="NCBI Taxonomy" id="69369"/>
    <lineage>
        <taxon>Bacteria</taxon>
        <taxon>Bacillati</taxon>
        <taxon>Actinomycetota</taxon>
        <taxon>Actinomycetes</taxon>
        <taxon>Micrococcales</taxon>
        <taxon>Microbacteriaceae</taxon>
        <taxon>Microbacterium</taxon>
    </lineage>
</organism>
<evidence type="ECO:0000313" key="13">
    <source>
        <dbReference type="Proteomes" id="UP000033956"/>
    </source>
</evidence>
<evidence type="ECO:0000259" key="11">
    <source>
        <dbReference type="Pfam" id="PF04389"/>
    </source>
</evidence>
<dbReference type="InterPro" id="IPR006311">
    <property type="entry name" value="TAT_signal"/>
</dbReference>
<feature type="chain" id="PRO_5005634002" evidence="9">
    <location>
        <begin position="36"/>
        <end position="560"/>
    </location>
</feature>
<feature type="compositionally biased region" description="Basic and acidic residues" evidence="8">
    <location>
        <begin position="542"/>
        <end position="560"/>
    </location>
</feature>
<comment type="similarity">
    <text evidence="1">Belongs to the peptidase M28 family. M28A subfamily.</text>
</comment>
<feature type="domain" description="PA" evidence="10">
    <location>
        <begin position="158"/>
        <end position="250"/>
    </location>
</feature>
<keyword evidence="3" id="KW-0645">Protease</keyword>
<dbReference type="CDD" id="cd03876">
    <property type="entry name" value="M28_SGAP_like"/>
    <property type="match status" value="1"/>
</dbReference>
<comment type="caution">
    <text evidence="12">The sequence shown here is derived from an EMBL/GenBank/DDBJ whole genome shotgun (WGS) entry which is preliminary data.</text>
</comment>
<dbReference type="PANTHER" id="PTHR12147:SF26">
    <property type="entry name" value="PEPTIDASE M28 DOMAIN-CONTAINING PROTEIN"/>
    <property type="match status" value="1"/>
</dbReference>
<evidence type="ECO:0000256" key="7">
    <source>
        <dbReference type="ARBA" id="ARBA00022833"/>
    </source>
</evidence>
<evidence type="ECO:0000313" key="12">
    <source>
        <dbReference type="EMBL" id="KJL45723.1"/>
    </source>
</evidence>
<dbReference type="InterPro" id="IPR046450">
    <property type="entry name" value="PA_dom_sf"/>
</dbReference>
<evidence type="ECO:0000256" key="9">
    <source>
        <dbReference type="SAM" id="SignalP"/>
    </source>
</evidence>
<dbReference type="AlphaFoldDB" id="A0A0M2HMQ0"/>
<dbReference type="InterPro" id="IPR045175">
    <property type="entry name" value="M28_fam"/>
</dbReference>
<proteinExistence type="inferred from homology"/>
<dbReference type="PATRIC" id="fig|92835.4.peg.101"/>
<dbReference type="PROSITE" id="PS51318">
    <property type="entry name" value="TAT"/>
    <property type="match status" value="1"/>
</dbReference>
<feature type="domain" description="Peptidase M28" evidence="11">
    <location>
        <begin position="273"/>
        <end position="473"/>
    </location>
</feature>
<keyword evidence="7" id="KW-0862">Zinc</keyword>
<evidence type="ECO:0000256" key="1">
    <source>
        <dbReference type="ARBA" id="ARBA00005957"/>
    </source>
</evidence>
<dbReference type="Pfam" id="PF04389">
    <property type="entry name" value="Peptidase_M28"/>
    <property type="match status" value="1"/>
</dbReference>